<protein>
    <submittedName>
        <fullName evidence="2">Uncharacterized protein</fullName>
    </submittedName>
</protein>
<reference evidence="2" key="2">
    <citation type="journal article" date="2023" name="IMA Fungus">
        <title>Comparative genomic study of the Penicillium genus elucidates a diverse pangenome and 15 lateral gene transfer events.</title>
        <authorList>
            <person name="Petersen C."/>
            <person name="Sorensen T."/>
            <person name="Nielsen M.R."/>
            <person name="Sondergaard T.E."/>
            <person name="Sorensen J.L."/>
            <person name="Fitzpatrick D.A."/>
            <person name="Frisvad J.C."/>
            <person name="Nielsen K.L."/>
        </authorList>
    </citation>
    <scope>NUCLEOTIDE SEQUENCE</scope>
    <source>
        <strain evidence="2">IBT 35673</strain>
    </source>
</reference>
<evidence type="ECO:0000256" key="1">
    <source>
        <dbReference type="SAM" id="MobiDB-lite"/>
    </source>
</evidence>
<proteinExistence type="predicted"/>
<evidence type="ECO:0000313" key="2">
    <source>
        <dbReference type="EMBL" id="KAJ5327832.1"/>
    </source>
</evidence>
<dbReference type="Proteomes" id="UP001147695">
    <property type="component" value="Unassembled WGS sequence"/>
</dbReference>
<name>A0A9W9QAL9_PENBR</name>
<gene>
    <name evidence="2" type="ORF">N7452_008222</name>
</gene>
<dbReference type="AlphaFoldDB" id="A0A9W9QAL9"/>
<sequence length="60" mass="6203">MVVTTSGTSSRLAASEPSDECAQRSNDTSSVAVRSSIRDVLILTLPVGANALNALIKRTA</sequence>
<comment type="caution">
    <text evidence="2">The sequence shown here is derived from an EMBL/GenBank/DDBJ whole genome shotgun (WGS) entry which is preliminary data.</text>
</comment>
<evidence type="ECO:0000313" key="3">
    <source>
        <dbReference type="Proteomes" id="UP001147695"/>
    </source>
</evidence>
<dbReference type="EMBL" id="JAPZBQ010000005">
    <property type="protein sequence ID" value="KAJ5327832.1"/>
    <property type="molecule type" value="Genomic_DNA"/>
</dbReference>
<organism evidence="2 3">
    <name type="scientific">Penicillium brevicompactum</name>
    <dbReference type="NCBI Taxonomy" id="5074"/>
    <lineage>
        <taxon>Eukaryota</taxon>
        <taxon>Fungi</taxon>
        <taxon>Dikarya</taxon>
        <taxon>Ascomycota</taxon>
        <taxon>Pezizomycotina</taxon>
        <taxon>Eurotiomycetes</taxon>
        <taxon>Eurotiomycetidae</taxon>
        <taxon>Eurotiales</taxon>
        <taxon>Aspergillaceae</taxon>
        <taxon>Penicillium</taxon>
    </lineage>
</organism>
<feature type="compositionally biased region" description="Polar residues" evidence="1">
    <location>
        <begin position="1"/>
        <end position="12"/>
    </location>
</feature>
<reference evidence="2" key="1">
    <citation type="submission" date="2022-12" db="EMBL/GenBank/DDBJ databases">
        <authorList>
            <person name="Petersen C."/>
        </authorList>
    </citation>
    <scope>NUCLEOTIDE SEQUENCE</scope>
    <source>
        <strain evidence="2">IBT 35673</strain>
    </source>
</reference>
<feature type="region of interest" description="Disordered" evidence="1">
    <location>
        <begin position="1"/>
        <end position="28"/>
    </location>
</feature>
<accession>A0A9W9QAL9</accession>